<keyword evidence="3" id="KW-1185">Reference proteome</keyword>
<comment type="caution">
    <text evidence="2">The sequence shown here is derived from an EMBL/GenBank/DDBJ whole genome shotgun (WGS) entry which is preliminary data.</text>
</comment>
<evidence type="ECO:0000256" key="1">
    <source>
        <dbReference type="SAM" id="MobiDB-lite"/>
    </source>
</evidence>
<feature type="compositionally biased region" description="Basic and acidic residues" evidence="1">
    <location>
        <begin position="58"/>
        <end position="73"/>
    </location>
</feature>
<dbReference type="Proteomes" id="UP000246702">
    <property type="component" value="Unassembled WGS sequence"/>
</dbReference>
<evidence type="ECO:0000313" key="2">
    <source>
        <dbReference type="EMBL" id="PWY96462.1"/>
    </source>
</evidence>
<protein>
    <submittedName>
        <fullName evidence="2">Uncharacterized protein</fullName>
    </submittedName>
</protein>
<dbReference type="AlphaFoldDB" id="A0A317XF81"/>
<organism evidence="2 3">
    <name type="scientific">Aspergillus sclerotioniger CBS 115572</name>
    <dbReference type="NCBI Taxonomy" id="1450535"/>
    <lineage>
        <taxon>Eukaryota</taxon>
        <taxon>Fungi</taxon>
        <taxon>Dikarya</taxon>
        <taxon>Ascomycota</taxon>
        <taxon>Pezizomycotina</taxon>
        <taxon>Eurotiomycetes</taxon>
        <taxon>Eurotiomycetidae</taxon>
        <taxon>Eurotiales</taxon>
        <taxon>Aspergillaceae</taxon>
        <taxon>Aspergillus</taxon>
        <taxon>Aspergillus subgen. Circumdati</taxon>
    </lineage>
</organism>
<sequence>MIAAEGELAVDRQGGELAVFPPSTHRGNLEASVAHGWPSDQVSAPMLHPMAFPAETDSEPRKSRQAGAREKAEPPIAKQELARGADYYSTMVLAGSGSDFWFYSIQPVVGAVELSSLETEDNSGACATASTYGLPMASDVERHDTTAHQIPWPVSRQVMRSLPVVYHPT</sequence>
<dbReference type="RefSeq" id="XP_025473223.1">
    <property type="nucleotide sequence ID" value="XM_025613040.1"/>
</dbReference>
<dbReference type="GeneID" id="37115183"/>
<feature type="region of interest" description="Disordered" evidence="1">
    <location>
        <begin position="52"/>
        <end position="78"/>
    </location>
</feature>
<name>A0A317XF81_9EURO</name>
<proteinExistence type="predicted"/>
<reference evidence="2 3" key="1">
    <citation type="submission" date="2016-12" db="EMBL/GenBank/DDBJ databases">
        <title>The genomes of Aspergillus section Nigri reveals drivers in fungal speciation.</title>
        <authorList>
            <consortium name="DOE Joint Genome Institute"/>
            <person name="Vesth T.C."/>
            <person name="Nybo J."/>
            <person name="Theobald S."/>
            <person name="Brandl J."/>
            <person name="Frisvad J.C."/>
            <person name="Nielsen K.F."/>
            <person name="Lyhne E.K."/>
            <person name="Kogle M.E."/>
            <person name="Kuo A."/>
            <person name="Riley R."/>
            <person name="Clum A."/>
            <person name="Nolan M."/>
            <person name="Lipzen A."/>
            <person name="Salamov A."/>
            <person name="Henrissat B."/>
            <person name="Wiebenga A."/>
            <person name="De Vries R.P."/>
            <person name="Grigoriev I.V."/>
            <person name="Mortensen U.H."/>
            <person name="Andersen M.R."/>
            <person name="Baker S.E."/>
        </authorList>
    </citation>
    <scope>NUCLEOTIDE SEQUENCE [LARGE SCALE GENOMIC DNA]</scope>
    <source>
        <strain evidence="2 3">CBS 115572</strain>
    </source>
</reference>
<gene>
    <name evidence="2" type="ORF">BO94DRAFT_541281</name>
</gene>
<evidence type="ECO:0000313" key="3">
    <source>
        <dbReference type="Proteomes" id="UP000246702"/>
    </source>
</evidence>
<accession>A0A317XF81</accession>
<dbReference type="EMBL" id="MSFK01000001">
    <property type="protein sequence ID" value="PWY96462.1"/>
    <property type="molecule type" value="Genomic_DNA"/>
</dbReference>